<feature type="compositionally biased region" description="Low complexity" evidence="1">
    <location>
        <begin position="21"/>
        <end position="30"/>
    </location>
</feature>
<proteinExistence type="predicted"/>
<protein>
    <submittedName>
        <fullName evidence="2">Uncharacterized protein</fullName>
    </submittedName>
</protein>
<evidence type="ECO:0000313" key="3">
    <source>
        <dbReference type="Proteomes" id="UP000054350"/>
    </source>
</evidence>
<evidence type="ECO:0000313" key="2">
    <source>
        <dbReference type="EMBL" id="KNE70784.1"/>
    </source>
</evidence>
<keyword evidence="3" id="KW-1185">Reference proteome</keyword>
<feature type="compositionally biased region" description="Acidic residues" evidence="1">
    <location>
        <begin position="329"/>
        <end position="338"/>
    </location>
</feature>
<dbReference type="EMBL" id="GG745368">
    <property type="protein sequence ID" value="KNE70784.1"/>
    <property type="molecule type" value="Genomic_DNA"/>
</dbReference>
<organism evidence="2 3">
    <name type="scientific">Allomyces macrogynus (strain ATCC 38327)</name>
    <name type="common">Allomyces javanicus var. macrogynus</name>
    <dbReference type="NCBI Taxonomy" id="578462"/>
    <lineage>
        <taxon>Eukaryota</taxon>
        <taxon>Fungi</taxon>
        <taxon>Fungi incertae sedis</taxon>
        <taxon>Blastocladiomycota</taxon>
        <taxon>Blastocladiomycetes</taxon>
        <taxon>Blastocladiales</taxon>
        <taxon>Blastocladiaceae</taxon>
        <taxon>Allomyces</taxon>
    </lineage>
</organism>
<evidence type="ECO:0000256" key="1">
    <source>
        <dbReference type="SAM" id="MobiDB-lite"/>
    </source>
</evidence>
<feature type="compositionally biased region" description="Polar residues" evidence="1">
    <location>
        <begin position="59"/>
        <end position="72"/>
    </location>
</feature>
<dbReference type="VEuPathDB" id="FungiDB:AMAG_20173"/>
<feature type="non-terminal residue" evidence="2">
    <location>
        <position position="385"/>
    </location>
</feature>
<dbReference type="AlphaFoldDB" id="A0A0L0T891"/>
<sequence length="385" mass="40385">MMLSPSSPPRSHPPSTPAPGAPASTGTTPANSPRLAFLASCLARARGAHDDDDEDEDSFISTDLTSDLSSAATDEDDFDARSRSPRTDEDEGKEDAPYWSHSGIDAYVRSTGAAMALNEDEDGMLTAAVEAGDGEAWHEYGNGIVADGNGQYGLDGKDRVEGNETADDTIAGTGATIDKNTMRDDGAVHDAFAATTSEFKGELVNEDPTADDFVCDSTVNPKGNELMGDGLVGEDATTDETMSDDALDPEAMADDDDARLLAEFRSIDDDIDRALSGWTPYSAGTAVLDEFHAHPPASGPDGVAPDPDAHKNDLPTFLLSLHLSTHLDDSDDDSDASDDGTTAHDRALPLPLHPMGSRGPGRRHASWPLPAPPPAVSETVSAARP</sequence>
<gene>
    <name evidence="2" type="ORF">AMAG_20173</name>
</gene>
<dbReference type="Proteomes" id="UP000054350">
    <property type="component" value="Unassembled WGS sequence"/>
</dbReference>
<accession>A0A0L0T891</accession>
<feature type="region of interest" description="Disordered" evidence="1">
    <location>
        <begin position="289"/>
        <end position="385"/>
    </location>
</feature>
<feature type="region of interest" description="Disordered" evidence="1">
    <location>
        <begin position="1"/>
        <end position="32"/>
    </location>
</feature>
<reference evidence="3" key="2">
    <citation type="submission" date="2009-11" db="EMBL/GenBank/DDBJ databases">
        <title>The Genome Sequence of Allomyces macrogynus strain ATCC 38327.</title>
        <authorList>
            <consortium name="The Broad Institute Genome Sequencing Platform"/>
            <person name="Russ C."/>
            <person name="Cuomo C."/>
            <person name="Shea T."/>
            <person name="Young S.K."/>
            <person name="Zeng Q."/>
            <person name="Koehrsen M."/>
            <person name="Haas B."/>
            <person name="Borodovsky M."/>
            <person name="Guigo R."/>
            <person name="Alvarado L."/>
            <person name="Berlin A."/>
            <person name="Borenstein D."/>
            <person name="Chen Z."/>
            <person name="Engels R."/>
            <person name="Freedman E."/>
            <person name="Gellesch M."/>
            <person name="Goldberg J."/>
            <person name="Griggs A."/>
            <person name="Gujja S."/>
            <person name="Heiman D."/>
            <person name="Hepburn T."/>
            <person name="Howarth C."/>
            <person name="Jen D."/>
            <person name="Larson L."/>
            <person name="Lewis B."/>
            <person name="Mehta T."/>
            <person name="Park D."/>
            <person name="Pearson M."/>
            <person name="Roberts A."/>
            <person name="Saif S."/>
            <person name="Shenoy N."/>
            <person name="Sisk P."/>
            <person name="Stolte C."/>
            <person name="Sykes S."/>
            <person name="Walk T."/>
            <person name="White J."/>
            <person name="Yandava C."/>
            <person name="Burger G."/>
            <person name="Gray M.W."/>
            <person name="Holland P.W.H."/>
            <person name="King N."/>
            <person name="Lang F.B.F."/>
            <person name="Roger A.J."/>
            <person name="Ruiz-Trillo I."/>
            <person name="Lander E."/>
            <person name="Nusbaum C."/>
        </authorList>
    </citation>
    <scope>NUCLEOTIDE SEQUENCE [LARGE SCALE GENOMIC DNA]</scope>
    <source>
        <strain evidence="3">ATCC 38327</strain>
    </source>
</reference>
<reference evidence="2 3" key="1">
    <citation type="submission" date="2009-11" db="EMBL/GenBank/DDBJ databases">
        <title>Annotation of Allomyces macrogynus ATCC 38327.</title>
        <authorList>
            <consortium name="The Broad Institute Genome Sequencing Platform"/>
            <person name="Russ C."/>
            <person name="Cuomo C."/>
            <person name="Burger G."/>
            <person name="Gray M.W."/>
            <person name="Holland P.W.H."/>
            <person name="King N."/>
            <person name="Lang F.B.F."/>
            <person name="Roger A.J."/>
            <person name="Ruiz-Trillo I."/>
            <person name="Young S.K."/>
            <person name="Zeng Q."/>
            <person name="Gargeya S."/>
            <person name="Fitzgerald M."/>
            <person name="Haas B."/>
            <person name="Abouelleil A."/>
            <person name="Alvarado L."/>
            <person name="Arachchi H.M."/>
            <person name="Berlin A."/>
            <person name="Chapman S.B."/>
            <person name="Gearin G."/>
            <person name="Goldberg J."/>
            <person name="Griggs A."/>
            <person name="Gujja S."/>
            <person name="Hansen M."/>
            <person name="Heiman D."/>
            <person name="Howarth C."/>
            <person name="Larimer J."/>
            <person name="Lui A."/>
            <person name="MacDonald P.J.P."/>
            <person name="McCowen C."/>
            <person name="Montmayeur A."/>
            <person name="Murphy C."/>
            <person name="Neiman D."/>
            <person name="Pearson M."/>
            <person name="Priest M."/>
            <person name="Roberts A."/>
            <person name="Saif S."/>
            <person name="Shea T."/>
            <person name="Sisk P."/>
            <person name="Stolte C."/>
            <person name="Sykes S."/>
            <person name="Wortman J."/>
            <person name="Nusbaum C."/>
            <person name="Birren B."/>
        </authorList>
    </citation>
    <scope>NUCLEOTIDE SEQUENCE [LARGE SCALE GENOMIC DNA]</scope>
    <source>
        <strain evidence="2 3">ATCC 38327</strain>
    </source>
</reference>
<feature type="compositionally biased region" description="Pro residues" evidence="1">
    <location>
        <begin position="1"/>
        <end position="20"/>
    </location>
</feature>
<feature type="region of interest" description="Disordered" evidence="1">
    <location>
        <begin position="45"/>
        <end position="99"/>
    </location>
</feature>
<name>A0A0L0T891_ALLM3</name>